<dbReference type="InterPro" id="IPR049278">
    <property type="entry name" value="MS_channel_C"/>
</dbReference>
<dbReference type="InterPro" id="IPR011014">
    <property type="entry name" value="MscS_channel_TM-2"/>
</dbReference>
<feature type="compositionally biased region" description="Polar residues" evidence="7">
    <location>
        <begin position="356"/>
        <end position="368"/>
    </location>
</feature>
<dbReference type="AlphaFoldDB" id="A0A557P9S4"/>
<organism evidence="12 13">
    <name type="scientific">Vibrio algivorus</name>
    <dbReference type="NCBI Taxonomy" id="1667024"/>
    <lineage>
        <taxon>Bacteria</taxon>
        <taxon>Pseudomonadati</taxon>
        <taxon>Pseudomonadota</taxon>
        <taxon>Gammaproteobacteria</taxon>
        <taxon>Vibrionales</taxon>
        <taxon>Vibrionaceae</taxon>
        <taxon>Vibrio</taxon>
    </lineage>
</organism>
<dbReference type="EMBL" id="VMKJ01000010">
    <property type="protein sequence ID" value="TVO37401.1"/>
    <property type="molecule type" value="Genomic_DNA"/>
</dbReference>
<evidence type="ECO:0000256" key="2">
    <source>
        <dbReference type="ARBA" id="ARBA00008017"/>
    </source>
</evidence>
<evidence type="ECO:0000259" key="10">
    <source>
        <dbReference type="Pfam" id="PF21082"/>
    </source>
</evidence>
<dbReference type="PANTHER" id="PTHR43634:SF2">
    <property type="entry name" value="LOW CONDUCTANCE MECHANOSENSITIVE CHANNEL YNAI"/>
    <property type="match status" value="1"/>
</dbReference>
<dbReference type="SUPFAM" id="SSF50182">
    <property type="entry name" value="Sm-like ribonucleoproteins"/>
    <property type="match status" value="1"/>
</dbReference>
<dbReference type="Pfam" id="PF00924">
    <property type="entry name" value="MS_channel_2nd"/>
    <property type="match status" value="1"/>
</dbReference>
<evidence type="ECO:0000313" key="11">
    <source>
        <dbReference type="EMBL" id="GLT13841.1"/>
    </source>
</evidence>
<dbReference type="GO" id="GO:0005886">
    <property type="term" value="C:plasma membrane"/>
    <property type="evidence" value="ECO:0007669"/>
    <property type="project" value="UniProtKB-SubCell"/>
</dbReference>
<dbReference type="InterPro" id="IPR006686">
    <property type="entry name" value="MscS_channel_CS"/>
</dbReference>
<feature type="domain" description="Mechanosensitive ion channel MscS C-terminal" evidence="10">
    <location>
        <begin position="258"/>
        <end position="341"/>
    </location>
</feature>
<dbReference type="InterPro" id="IPR006685">
    <property type="entry name" value="MscS_channel_2nd"/>
</dbReference>
<evidence type="ECO:0000256" key="8">
    <source>
        <dbReference type="SAM" id="Phobius"/>
    </source>
</evidence>
<dbReference type="RefSeq" id="WP_089124223.1">
    <property type="nucleotide sequence ID" value="NZ_BSPV01000003.1"/>
</dbReference>
<evidence type="ECO:0000256" key="1">
    <source>
        <dbReference type="ARBA" id="ARBA00004651"/>
    </source>
</evidence>
<accession>A0A557P9S4</accession>
<dbReference type="Gene3D" id="2.30.30.60">
    <property type="match status" value="1"/>
</dbReference>
<dbReference type="Proteomes" id="UP001157156">
    <property type="component" value="Unassembled WGS sequence"/>
</dbReference>
<dbReference type="Proteomes" id="UP000319828">
    <property type="component" value="Unassembled WGS sequence"/>
</dbReference>
<feature type="transmembrane region" description="Helical" evidence="8">
    <location>
        <begin position="94"/>
        <end position="115"/>
    </location>
</feature>
<reference evidence="14" key="2">
    <citation type="journal article" date="2019" name="Int. J. Syst. Evol. Microbiol.">
        <title>The Global Catalogue of Microorganisms (GCM) 10K type strain sequencing project: providing services to taxonomists for standard genome sequencing and annotation.</title>
        <authorList>
            <consortium name="The Broad Institute Genomics Platform"/>
            <consortium name="The Broad Institute Genome Sequencing Center for Infectious Disease"/>
            <person name="Wu L."/>
            <person name="Ma J."/>
        </authorList>
    </citation>
    <scope>NUCLEOTIDE SEQUENCE [LARGE SCALE GENOMIC DNA]</scope>
    <source>
        <strain evidence="14">NBRC 111146</strain>
    </source>
</reference>
<dbReference type="GO" id="GO:0008381">
    <property type="term" value="F:mechanosensitive monoatomic ion channel activity"/>
    <property type="evidence" value="ECO:0007669"/>
    <property type="project" value="UniProtKB-ARBA"/>
</dbReference>
<feature type="transmembrane region" description="Helical" evidence="8">
    <location>
        <begin position="162"/>
        <end position="182"/>
    </location>
</feature>
<reference evidence="12 13" key="3">
    <citation type="submission" date="2019-07" db="EMBL/GenBank/DDBJ databases">
        <title>The draft genome sequence of Vibrio algivorus M1486.</title>
        <authorList>
            <person name="Meng X."/>
        </authorList>
    </citation>
    <scope>NUCLEOTIDE SEQUENCE [LARGE SCALE GENOMIC DNA]</scope>
    <source>
        <strain evidence="12 13">M1486</strain>
    </source>
</reference>
<dbReference type="Pfam" id="PF21082">
    <property type="entry name" value="MS_channel_3rd"/>
    <property type="match status" value="1"/>
</dbReference>
<gene>
    <name evidence="12" type="ORF">FOF44_07275</name>
    <name evidence="11" type="ORF">GCM10007931_08150</name>
</gene>
<proteinExistence type="inferred from homology"/>
<dbReference type="SUPFAM" id="SSF82861">
    <property type="entry name" value="Mechanosensitive channel protein MscS (YggB), transmembrane region"/>
    <property type="match status" value="1"/>
</dbReference>
<keyword evidence="14" id="KW-1185">Reference proteome</keyword>
<protein>
    <submittedName>
        <fullName evidence="12">Mechanosensitive ion channel family protein</fullName>
    </submittedName>
    <submittedName>
        <fullName evidence="11">Mechanosensitive ion channel protein MscS</fullName>
    </submittedName>
</protein>
<evidence type="ECO:0000256" key="3">
    <source>
        <dbReference type="ARBA" id="ARBA00022475"/>
    </source>
</evidence>
<reference evidence="11" key="4">
    <citation type="submission" date="2023-01" db="EMBL/GenBank/DDBJ databases">
        <title>Draft genome sequence of Vibrio algivorus strain NBRC 111146.</title>
        <authorList>
            <person name="Sun Q."/>
            <person name="Mori K."/>
        </authorList>
    </citation>
    <scope>NUCLEOTIDE SEQUENCE</scope>
    <source>
        <strain evidence="11">NBRC 111146</strain>
    </source>
</reference>
<dbReference type="InterPro" id="IPR011066">
    <property type="entry name" value="MscS_channel_C_sf"/>
</dbReference>
<evidence type="ECO:0000256" key="6">
    <source>
        <dbReference type="ARBA" id="ARBA00023136"/>
    </source>
</evidence>
<evidence type="ECO:0000256" key="5">
    <source>
        <dbReference type="ARBA" id="ARBA00022989"/>
    </source>
</evidence>
<comment type="similarity">
    <text evidence="2">Belongs to the MscS (TC 1.A.23) family.</text>
</comment>
<feature type="transmembrane region" description="Helical" evidence="8">
    <location>
        <begin position="17"/>
        <end position="37"/>
    </location>
</feature>
<dbReference type="EMBL" id="BSPV01000003">
    <property type="protein sequence ID" value="GLT13841.1"/>
    <property type="molecule type" value="Genomic_DNA"/>
</dbReference>
<name>A0A557P9S4_9VIBR</name>
<evidence type="ECO:0000313" key="14">
    <source>
        <dbReference type="Proteomes" id="UP001157156"/>
    </source>
</evidence>
<evidence type="ECO:0000313" key="13">
    <source>
        <dbReference type="Proteomes" id="UP000319828"/>
    </source>
</evidence>
<comment type="caution">
    <text evidence="12">The sequence shown here is derived from an EMBL/GenBank/DDBJ whole genome shotgun (WGS) entry which is preliminary data.</text>
</comment>
<feature type="region of interest" description="Disordered" evidence="7">
    <location>
        <begin position="356"/>
        <end position="381"/>
    </location>
</feature>
<dbReference type="OrthoDB" id="9775207at2"/>
<dbReference type="InterPro" id="IPR023408">
    <property type="entry name" value="MscS_beta-dom_sf"/>
</dbReference>
<keyword evidence="3" id="KW-1003">Cell membrane</keyword>
<keyword evidence="4 8" id="KW-0812">Transmembrane</keyword>
<evidence type="ECO:0000313" key="12">
    <source>
        <dbReference type="EMBL" id="TVO37401.1"/>
    </source>
</evidence>
<keyword evidence="6 8" id="KW-0472">Membrane</keyword>
<dbReference type="PANTHER" id="PTHR43634">
    <property type="entry name" value="OW CONDUCTANCE MECHANOSENSITIVE CHANNEL"/>
    <property type="match status" value="1"/>
</dbReference>
<dbReference type="InterPro" id="IPR045042">
    <property type="entry name" value="YnaI-like"/>
</dbReference>
<reference evidence="11" key="1">
    <citation type="journal article" date="2014" name="Int. J. Syst. Evol. Microbiol.">
        <title>Complete genome of a new Firmicutes species belonging to the dominant human colonic microbiota ('Ruminococcus bicirculans') reveals two chromosomes and a selective capacity to utilize plant glucans.</title>
        <authorList>
            <consortium name="NISC Comparative Sequencing Program"/>
            <person name="Wegmann U."/>
            <person name="Louis P."/>
            <person name="Goesmann A."/>
            <person name="Henrissat B."/>
            <person name="Duncan S.H."/>
            <person name="Flint H.J."/>
        </authorList>
    </citation>
    <scope>NUCLEOTIDE SEQUENCE</scope>
    <source>
        <strain evidence="11">NBRC 111146</strain>
    </source>
</reference>
<feature type="domain" description="Mechanosensitive ion channel MscS" evidence="9">
    <location>
        <begin position="180"/>
        <end position="249"/>
    </location>
</feature>
<dbReference type="Gene3D" id="1.10.287.1260">
    <property type="match status" value="1"/>
</dbReference>
<dbReference type="PROSITE" id="PS01246">
    <property type="entry name" value="UPF0003"/>
    <property type="match status" value="1"/>
</dbReference>
<dbReference type="InterPro" id="IPR010920">
    <property type="entry name" value="LSM_dom_sf"/>
</dbReference>
<evidence type="ECO:0000256" key="7">
    <source>
        <dbReference type="SAM" id="MobiDB-lite"/>
    </source>
</evidence>
<feature type="transmembrane region" description="Helical" evidence="8">
    <location>
        <begin position="58"/>
        <end position="82"/>
    </location>
</feature>
<dbReference type="Gene3D" id="3.30.70.100">
    <property type="match status" value="1"/>
</dbReference>
<feature type="transmembrane region" description="Helical" evidence="8">
    <location>
        <begin position="135"/>
        <end position="156"/>
    </location>
</feature>
<dbReference type="SUPFAM" id="SSF82689">
    <property type="entry name" value="Mechanosensitive channel protein MscS (YggB), C-terminal domain"/>
    <property type="match status" value="1"/>
</dbReference>
<evidence type="ECO:0000259" key="9">
    <source>
        <dbReference type="Pfam" id="PF00924"/>
    </source>
</evidence>
<sequence length="381" mass="43636">MKAFYEHFNTFLANHSYNWATDLLTIAAFSFFVWLIWRFVYARLMKVAEKTSLRWDDVIIHAVQAPISTLIWCWPMLMGISVLLEDLFDRSISWLYTIQGLLGISLVVWTLFRLVRYSEDVILENSKRDETTVQALSKVVRIVIFIIGAMTILQTLGLSLSGLLTFGGVGGLIAGLAAKDLLSNFFGGMMIYLDRPFKVNDWIRSPDRSIEGTVEKIGWRMTVIRTFDRRPLYVPNAIFSNIVVENPSRMLNRQIYETIGLRYQDANKVNDIIKEVRDMVTNHPGIDERQTVIVNFDTFGDSSLNFFIYALTKTVAWVRFHEVKQDVLLKALDIVHKHGADVALPAQALHMQSHLNYPSPETTQNSDGDTTEKPKFSIKMK</sequence>
<keyword evidence="5 8" id="KW-1133">Transmembrane helix</keyword>
<comment type="subcellular location">
    <subcellularLocation>
        <location evidence="1">Cell membrane</location>
        <topology evidence="1">Multi-pass membrane protein</topology>
    </subcellularLocation>
</comment>
<evidence type="ECO:0000256" key="4">
    <source>
        <dbReference type="ARBA" id="ARBA00022692"/>
    </source>
</evidence>